<dbReference type="EMBL" id="VDGH01000009">
    <property type="protein sequence ID" value="TQR11414.1"/>
    <property type="molecule type" value="Genomic_DNA"/>
</dbReference>
<dbReference type="InterPro" id="IPR014962">
    <property type="entry name" value="YolD"/>
</dbReference>
<accession>A0A544T1T2</accession>
<proteinExistence type="predicted"/>
<gene>
    <name evidence="1" type="ORF">FG382_15830</name>
</gene>
<evidence type="ECO:0000313" key="2">
    <source>
        <dbReference type="Proteomes" id="UP000317316"/>
    </source>
</evidence>
<organism evidence="1 2">
    <name type="scientific">Psychrobacillus lasiicapitis</name>
    <dbReference type="NCBI Taxonomy" id="1636719"/>
    <lineage>
        <taxon>Bacteria</taxon>
        <taxon>Bacillati</taxon>
        <taxon>Bacillota</taxon>
        <taxon>Bacilli</taxon>
        <taxon>Bacillales</taxon>
        <taxon>Bacillaceae</taxon>
        <taxon>Psychrobacillus</taxon>
    </lineage>
</organism>
<evidence type="ECO:0000313" key="1">
    <source>
        <dbReference type="EMBL" id="TQR11414.1"/>
    </source>
</evidence>
<name>A0A544T1T2_9BACI</name>
<sequence>MLIFLKSPPLLGHAIEETINIGIKRKCEVILKIWEDGRTNVRGGMIENVDLYRRTLQLDDPFGLHTFQLDDIIDVTATE</sequence>
<comment type="caution">
    <text evidence="1">The sequence shown here is derived from an EMBL/GenBank/DDBJ whole genome shotgun (WGS) entry which is preliminary data.</text>
</comment>
<keyword evidence="2" id="KW-1185">Reference proteome</keyword>
<protein>
    <submittedName>
        <fullName evidence="1">YolD-like family protein</fullName>
    </submittedName>
</protein>
<dbReference type="AlphaFoldDB" id="A0A544T1T2"/>
<reference evidence="1 2" key="1">
    <citation type="submission" date="2019-05" db="EMBL/GenBank/DDBJ databases">
        <title>Psychrobacillus vulpis sp. nov., a new species isolated from feces of a red fox that inhabits in The Tablas de Daimiel Natural Park, Albacete, Spain.</title>
        <authorList>
            <person name="Rodriguez M."/>
            <person name="Reina J.C."/>
            <person name="Bejar V."/>
            <person name="Llamas I."/>
        </authorList>
    </citation>
    <scope>NUCLEOTIDE SEQUENCE [LARGE SCALE GENOMIC DNA]</scope>
    <source>
        <strain evidence="1 2">NEAU-3TGS17</strain>
    </source>
</reference>
<dbReference type="Pfam" id="PF08863">
    <property type="entry name" value="YolD"/>
    <property type="match status" value="1"/>
</dbReference>
<dbReference type="Proteomes" id="UP000317316">
    <property type="component" value="Unassembled WGS sequence"/>
</dbReference>